<comment type="caution">
    <text evidence="1">The sequence shown here is derived from an EMBL/GenBank/DDBJ whole genome shotgun (WGS) entry which is preliminary data.</text>
</comment>
<evidence type="ECO:0000313" key="2">
    <source>
        <dbReference type="Proteomes" id="UP000475582"/>
    </source>
</evidence>
<gene>
    <name evidence="1" type="ORF">GM676_17235</name>
</gene>
<accession>A0A6L6PL64</accession>
<protein>
    <recommendedName>
        <fullName evidence="3">Toxin-activating lysine-acyltransferase</fullName>
    </recommendedName>
</protein>
<dbReference type="Proteomes" id="UP000475582">
    <property type="component" value="Unassembled WGS sequence"/>
</dbReference>
<dbReference type="RefSeq" id="WP_155464982.1">
    <property type="nucleotide sequence ID" value="NZ_WNKY01000018.1"/>
</dbReference>
<keyword evidence="2" id="KW-1185">Reference proteome</keyword>
<dbReference type="AlphaFoldDB" id="A0A6L6PL64"/>
<organism evidence="1 2">
    <name type="scientific">Duganella radicis</name>
    <dbReference type="NCBI Taxonomy" id="551988"/>
    <lineage>
        <taxon>Bacteria</taxon>
        <taxon>Pseudomonadati</taxon>
        <taxon>Pseudomonadota</taxon>
        <taxon>Betaproteobacteria</taxon>
        <taxon>Burkholderiales</taxon>
        <taxon>Oxalobacteraceae</taxon>
        <taxon>Telluria group</taxon>
        <taxon>Duganella</taxon>
    </lineage>
</organism>
<evidence type="ECO:0000313" key="1">
    <source>
        <dbReference type="EMBL" id="MTV39317.1"/>
    </source>
</evidence>
<reference evidence="1 2" key="1">
    <citation type="submission" date="2019-11" db="EMBL/GenBank/DDBJ databases">
        <title>Type strains purchased from KCTC, JCM and DSMZ.</title>
        <authorList>
            <person name="Lu H."/>
        </authorList>
    </citation>
    <scope>NUCLEOTIDE SEQUENCE [LARGE SCALE GENOMIC DNA]</scope>
    <source>
        <strain evidence="1 2">KCTC 22382</strain>
    </source>
</reference>
<name>A0A6L6PL64_9BURK</name>
<dbReference type="EMBL" id="WNKY01000018">
    <property type="protein sequence ID" value="MTV39317.1"/>
    <property type="molecule type" value="Genomic_DNA"/>
</dbReference>
<proteinExistence type="predicted"/>
<sequence length="145" mass="16066">MNIPSPPELAAAIELLARLAVPVDPPLMSSLVNAAHAGTLTILHSAKAQPVGLVIWAGGNKDSVRMADQFNLFPTHFWEYKEGNIALLLAVFFVYPFREEAQAAFRQFLASRRAVYYARKNRKRLVVRTSAGFRYLQLNHAGAAT</sequence>
<dbReference type="OrthoDB" id="6313192at2"/>
<evidence type="ECO:0008006" key="3">
    <source>
        <dbReference type="Google" id="ProtNLM"/>
    </source>
</evidence>